<accession>A0A0C3GQ02</accession>
<dbReference type="GO" id="GO:0016787">
    <property type="term" value="F:hydrolase activity"/>
    <property type="evidence" value="ECO:0007669"/>
    <property type="project" value="UniProtKB-KW"/>
</dbReference>
<proteinExistence type="inferred from homology"/>
<keyword evidence="1" id="KW-0378">Hydrolase</keyword>
<dbReference type="EMBL" id="KN832895">
    <property type="protein sequence ID" value="KIM93474.1"/>
    <property type="molecule type" value="Genomic_DNA"/>
</dbReference>
<name>A0A0C3GQ02_OIDMZ</name>
<comment type="similarity">
    <text evidence="2">Belongs to the AB hydrolase superfamily. Epoxide hydrolase family.</text>
</comment>
<dbReference type="OrthoDB" id="284184at2759"/>
<dbReference type="InParanoid" id="A0A0C3GQ02"/>
<dbReference type="InterPro" id="IPR029058">
    <property type="entry name" value="AB_hydrolase_fold"/>
</dbReference>
<feature type="domain" description="AB hydrolase-1" evidence="3">
    <location>
        <begin position="20"/>
        <end position="90"/>
    </location>
</feature>
<dbReference type="Gene3D" id="3.40.50.1820">
    <property type="entry name" value="alpha/beta hydrolase"/>
    <property type="match status" value="2"/>
</dbReference>
<dbReference type="Pfam" id="PF00561">
    <property type="entry name" value="Abhydrolase_1"/>
    <property type="match status" value="1"/>
</dbReference>
<sequence>MSRNYTYSFIFSPPRGENVWLLFLHGFPLKAHDWRHQIPFFINLGYGVVAPDLPGYGQSPKPAELEAYKAKAIYADIIEILRSRSIIKVVGVARDCDLCTRDGARLWIQQGKVTRRAKYIIAEEAKEHERLFAIENGGYQPALFWYKSMIYNINADDESKANLSAGTLIKVPVPYIRGSRDPLASGNPENEFKKLAINFSFEVFEGRHWPALEKRDSLNERLGQILIHSMINAVQPFISFSIDGPRESN</sequence>
<dbReference type="SUPFAM" id="SSF53474">
    <property type="entry name" value="alpha/beta-Hydrolases"/>
    <property type="match status" value="1"/>
</dbReference>
<dbReference type="STRING" id="913774.A0A0C3GQ02"/>
<dbReference type="PRINTS" id="PR00412">
    <property type="entry name" value="EPOXHYDRLASE"/>
</dbReference>
<organism evidence="4 5">
    <name type="scientific">Oidiodendron maius (strain Zn)</name>
    <dbReference type="NCBI Taxonomy" id="913774"/>
    <lineage>
        <taxon>Eukaryota</taxon>
        <taxon>Fungi</taxon>
        <taxon>Dikarya</taxon>
        <taxon>Ascomycota</taxon>
        <taxon>Pezizomycotina</taxon>
        <taxon>Leotiomycetes</taxon>
        <taxon>Leotiomycetes incertae sedis</taxon>
        <taxon>Myxotrichaceae</taxon>
        <taxon>Oidiodendron</taxon>
    </lineage>
</organism>
<reference evidence="5" key="2">
    <citation type="submission" date="2015-01" db="EMBL/GenBank/DDBJ databases">
        <title>Evolutionary Origins and Diversification of the Mycorrhizal Mutualists.</title>
        <authorList>
            <consortium name="DOE Joint Genome Institute"/>
            <consortium name="Mycorrhizal Genomics Consortium"/>
            <person name="Kohler A."/>
            <person name="Kuo A."/>
            <person name="Nagy L.G."/>
            <person name="Floudas D."/>
            <person name="Copeland A."/>
            <person name="Barry K.W."/>
            <person name="Cichocki N."/>
            <person name="Veneault-Fourrey C."/>
            <person name="LaButti K."/>
            <person name="Lindquist E.A."/>
            <person name="Lipzen A."/>
            <person name="Lundell T."/>
            <person name="Morin E."/>
            <person name="Murat C."/>
            <person name="Riley R."/>
            <person name="Ohm R."/>
            <person name="Sun H."/>
            <person name="Tunlid A."/>
            <person name="Henrissat B."/>
            <person name="Grigoriev I.V."/>
            <person name="Hibbett D.S."/>
            <person name="Martin F."/>
        </authorList>
    </citation>
    <scope>NUCLEOTIDE SEQUENCE [LARGE SCALE GENOMIC DNA]</scope>
    <source>
        <strain evidence="5">Zn</strain>
    </source>
</reference>
<evidence type="ECO:0000259" key="3">
    <source>
        <dbReference type="Pfam" id="PF00561"/>
    </source>
</evidence>
<dbReference type="Proteomes" id="UP000054321">
    <property type="component" value="Unassembled WGS sequence"/>
</dbReference>
<evidence type="ECO:0000256" key="1">
    <source>
        <dbReference type="ARBA" id="ARBA00022801"/>
    </source>
</evidence>
<dbReference type="HOGENOM" id="CLU_020336_7_0_1"/>
<keyword evidence="5" id="KW-1185">Reference proteome</keyword>
<evidence type="ECO:0000313" key="4">
    <source>
        <dbReference type="EMBL" id="KIM93474.1"/>
    </source>
</evidence>
<gene>
    <name evidence="4" type="ORF">OIDMADRAFT_35785</name>
</gene>
<dbReference type="AlphaFoldDB" id="A0A0C3GQ02"/>
<dbReference type="InterPro" id="IPR000073">
    <property type="entry name" value="AB_hydrolase_1"/>
</dbReference>
<evidence type="ECO:0000256" key="2">
    <source>
        <dbReference type="ARBA" id="ARBA00038334"/>
    </source>
</evidence>
<reference evidence="4 5" key="1">
    <citation type="submission" date="2014-04" db="EMBL/GenBank/DDBJ databases">
        <authorList>
            <consortium name="DOE Joint Genome Institute"/>
            <person name="Kuo A."/>
            <person name="Martino E."/>
            <person name="Perotto S."/>
            <person name="Kohler A."/>
            <person name="Nagy L.G."/>
            <person name="Floudas D."/>
            <person name="Copeland A."/>
            <person name="Barry K.W."/>
            <person name="Cichocki N."/>
            <person name="Veneault-Fourrey C."/>
            <person name="LaButti K."/>
            <person name="Lindquist E.A."/>
            <person name="Lipzen A."/>
            <person name="Lundell T."/>
            <person name="Morin E."/>
            <person name="Murat C."/>
            <person name="Sun H."/>
            <person name="Tunlid A."/>
            <person name="Henrissat B."/>
            <person name="Grigoriev I.V."/>
            <person name="Hibbett D.S."/>
            <person name="Martin F."/>
            <person name="Nordberg H.P."/>
            <person name="Cantor M.N."/>
            <person name="Hua S.X."/>
        </authorList>
    </citation>
    <scope>NUCLEOTIDE SEQUENCE [LARGE SCALE GENOMIC DNA]</scope>
    <source>
        <strain evidence="4 5">Zn</strain>
    </source>
</reference>
<protein>
    <recommendedName>
        <fullName evidence="3">AB hydrolase-1 domain-containing protein</fullName>
    </recommendedName>
</protein>
<dbReference type="InterPro" id="IPR000639">
    <property type="entry name" value="Epox_hydrolase-like"/>
</dbReference>
<evidence type="ECO:0000313" key="5">
    <source>
        <dbReference type="Proteomes" id="UP000054321"/>
    </source>
</evidence>
<dbReference type="PANTHER" id="PTHR43329">
    <property type="entry name" value="EPOXIDE HYDROLASE"/>
    <property type="match status" value="1"/>
</dbReference>